<sequence>MTGAGKGVRRAALVLTAVLVVFVVFGGAVHLVKETNGEFGGGSGAVEGSAFGGLANAGLGLCAATVAVLAGARNLERTVRHIKRLFFPVTAVRTSSGTLAPDAAGPGPLRVGSCVARLRVLQTFRL</sequence>
<gene>
    <name evidence="2" type="ORF">RradSPS_3082</name>
    <name evidence="3" type="ORF">SIL72_15850</name>
</gene>
<reference evidence="3" key="2">
    <citation type="submission" date="2023-11" db="EMBL/GenBank/DDBJ databases">
        <title>MicrobeMod: A computational toolkit for identifying prokaryotic methylation and restriction-modification with nanopore sequencing.</title>
        <authorList>
            <person name="Crits-Christoph A."/>
            <person name="Kang S.C."/>
            <person name="Lee H."/>
            <person name="Ostrov N."/>
        </authorList>
    </citation>
    <scope>NUCLEOTIDE SEQUENCE</scope>
    <source>
        <strain evidence="3">ATCC 51242</strain>
    </source>
</reference>
<evidence type="ECO:0000313" key="2">
    <source>
        <dbReference type="EMBL" id="AHY48365.1"/>
    </source>
</evidence>
<accession>A0A023X8K1</accession>
<keyword evidence="1" id="KW-0472">Membrane</keyword>
<keyword evidence="2" id="KW-0614">Plasmid</keyword>
<proteinExistence type="predicted"/>
<keyword evidence="1" id="KW-0812">Transmembrane</keyword>
<keyword evidence="4" id="KW-1185">Reference proteome</keyword>
<evidence type="ECO:0000256" key="1">
    <source>
        <dbReference type="SAM" id="Phobius"/>
    </source>
</evidence>
<dbReference type="HOGENOM" id="CLU_1979935_0_0_11"/>
<dbReference type="AlphaFoldDB" id="A0A023X8K1"/>
<dbReference type="Proteomes" id="UP000025229">
    <property type="component" value="Plasmid 2"/>
</dbReference>
<name>A0A023X8K1_RUBRA</name>
<evidence type="ECO:0000313" key="3">
    <source>
        <dbReference type="EMBL" id="MDX5895502.1"/>
    </source>
</evidence>
<feature type="transmembrane region" description="Helical" evidence="1">
    <location>
        <begin position="12"/>
        <end position="31"/>
    </location>
</feature>
<dbReference type="KEGG" id="rrd:RradSPS_3082"/>
<feature type="transmembrane region" description="Helical" evidence="1">
    <location>
        <begin position="51"/>
        <end position="72"/>
    </location>
</feature>
<reference evidence="2 4" key="1">
    <citation type="submission" date="2014-03" db="EMBL/GenBank/DDBJ databases">
        <title>Complete genome sequence of the Radio-Resistant Rubrobacter radiotolerans RSPS-4.</title>
        <authorList>
            <person name="Egas C.C."/>
            <person name="Barroso C.C."/>
            <person name="Froufe H.J.C."/>
            <person name="Pacheco J.J."/>
            <person name="Albuquerque L.L."/>
            <person name="da Costa M.M.S."/>
        </authorList>
    </citation>
    <scope>NUCLEOTIDE SEQUENCE [LARGE SCALE GENOMIC DNA]</scope>
    <source>
        <strain evidence="2 4">RSPS-4</strain>
        <plasmid evidence="2 4">2</plasmid>
    </source>
</reference>
<geneLocation type="plasmid" evidence="2">
    <name>2</name>
</geneLocation>
<dbReference type="EMBL" id="JAWXXX010000003">
    <property type="protein sequence ID" value="MDX5895502.1"/>
    <property type="molecule type" value="Genomic_DNA"/>
</dbReference>
<dbReference type="Proteomes" id="UP001281130">
    <property type="component" value="Unassembled WGS sequence"/>
</dbReference>
<organism evidence="2 4">
    <name type="scientific">Rubrobacter radiotolerans</name>
    <name type="common">Arthrobacter radiotolerans</name>
    <dbReference type="NCBI Taxonomy" id="42256"/>
    <lineage>
        <taxon>Bacteria</taxon>
        <taxon>Bacillati</taxon>
        <taxon>Actinomycetota</taxon>
        <taxon>Rubrobacteria</taxon>
        <taxon>Rubrobacterales</taxon>
        <taxon>Rubrobacteraceae</taxon>
        <taxon>Rubrobacter</taxon>
    </lineage>
</organism>
<evidence type="ECO:0000313" key="4">
    <source>
        <dbReference type="Proteomes" id="UP000025229"/>
    </source>
</evidence>
<dbReference type="EMBL" id="CP007516">
    <property type="protein sequence ID" value="AHY48365.1"/>
    <property type="molecule type" value="Genomic_DNA"/>
</dbReference>
<keyword evidence="1" id="KW-1133">Transmembrane helix</keyword>
<dbReference type="RefSeq" id="WP_143533752.1">
    <property type="nucleotide sequence ID" value="NZ_CP007516.1"/>
</dbReference>
<protein>
    <submittedName>
        <fullName evidence="2">Uncharacterized protein</fullName>
    </submittedName>
</protein>